<evidence type="ECO:0008006" key="5">
    <source>
        <dbReference type="Google" id="ProtNLM"/>
    </source>
</evidence>
<dbReference type="GO" id="GO:1901135">
    <property type="term" value="P:carbohydrate derivative metabolic process"/>
    <property type="evidence" value="ECO:0007669"/>
    <property type="project" value="InterPro"/>
</dbReference>
<dbReference type="InterPro" id="IPR001347">
    <property type="entry name" value="SIS_dom"/>
</dbReference>
<evidence type="ECO:0000259" key="1">
    <source>
        <dbReference type="PROSITE" id="PS51071"/>
    </source>
</evidence>
<dbReference type="OrthoDB" id="63027at2"/>
<dbReference type="Gene3D" id="3.40.50.10490">
    <property type="entry name" value="Glucose-6-phosphate isomerase like protein, domain 1"/>
    <property type="match status" value="1"/>
</dbReference>
<organism evidence="3 4">
    <name type="scientific">Domibacillus aminovorans</name>
    <dbReference type="NCBI Taxonomy" id="29332"/>
    <lineage>
        <taxon>Bacteria</taxon>
        <taxon>Bacillati</taxon>
        <taxon>Bacillota</taxon>
        <taxon>Bacilli</taxon>
        <taxon>Bacillales</taxon>
        <taxon>Bacillaceae</taxon>
        <taxon>Domibacillus</taxon>
    </lineage>
</organism>
<dbReference type="InterPro" id="IPR036388">
    <property type="entry name" value="WH-like_DNA-bd_sf"/>
</dbReference>
<dbReference type="PANTHER" id="PTHR30514">
    <property type="entry name" value="GLUCOKINASE"/>
    <property type="match status" value="1"/>
</dbReference>
<evidence type="ECO:0000313" key="3">
    <source>
        <dbReference type="EMBL" id="OAH54289.1"/>
    </source>
</evidence>
<dbReference type="GO" id="GO:0003700">
    <property type="term" value="F:DNA-binding transcription factor activity"/>
    <property type="evidence" value="ECO:0007669"/>
    <property type="project" value="InterPro"/>
</dbReference>
<dbReference type="InterPro" id="IPR000281">
    <property type="entry name" value="HTH_RpiR"/>
</dbReference>
<evidence type="ECO:0000259" key="2">
    <source>
        <dbReference type="PROSITE" id="PS51464"/>
    </source>
</evidence>
<dbReference type="GO" id="GO:0097367">
    <property type="term" value="F:carbohydrate derivative binding"/>
    <property type="evidence" value="ECO:0007669"/>
    <property type="project" value="InterPro"/>
</dbReference>
<sequence length="240" mass="28016">MININSNNLNEPDLFIHNKLSKIIEKNYKLKILEAAEYCDVSPSKISKLVRKLGFENFKQYKQFFSGEKIISEDKKKSSELERLKKYIENFDPLLIDNFLTLFKKYNRIVLFGLGPSFICVEYFAYKLVLVSGKNIFATQSETYAQHLVDDETLFIVFSVTGKYTSFENLFNTIKSCGSEILLILEEYNNSLALEIDNIFYLTKSTQNESLLPFEKTRTVFFIFVEEVIARLMSERDKNN</sequence>
<dbReference type="RefSeq" id="WP_018395018.1">
    <property type="nucleotide sequence ID" value="NZ_LQWZ01000033.1"/>
</dbReference>
<dbReference type="PROSITE" id="PS51071">
    <property type="entry name" value="HTH_RPIR"/>
    <property type="match status" value="1"/>
</dbReference>
<dbReference type="PANTHER" id="PTHR30514:SF10">
    <property type="entry name" value="MURR_RPIR FAMILY TRANSCRIPTIONAL REGULATOR"/>
    <property type="match status" value="1"/>
</dbReference>
<feature type="domain" description="HTH rpiR-type" evidence="1">
    <location>
        <begin position="1"/>
        <end position="72"/>
    </location>
</feature>
<accession>A0A177KLN9</accession>
<gene>
    <name evidence="3" type="ORF">AWH48_06695</name>
</gene>
<feature type="domain" description="SIS" evidence="2">
    <location>
        <begin position="99"/>
        <end position="239"/>
    </location>
</feature>
<name>A0A177KLN9_9BACI</name>
<comment type="caution">
    <text evidence="3">The sequence shown here is derived from an EMBL/GenBank/DDBJ whole genome shotgun (WGS) entry which is preliminary data.</text>
</comment>
<proteinExistence type="predicted"/>
<dbReference type="InterPro" id="IPR046348">
    <property type="entry name" value="SIS_dom_sf"/>
</dbReference>
<dbReference type="PROSITE" id="PS51464">
    <property type="entry name" value="SIS"/>
    <property type="match status" value="1"/>
</dbReference>
<evidence type="ECO:0000313" key="4">
    <source>
        <dbReference type="Proteomes" id="UP000077271"/>
    </source>
</evidence>
<reference evidence="3 4" key="1">
    <citation type="submission" date="2016-01" db="EMBL/GenBank/DDBJ databases">
        <title>Investigation of taxonomic status of Bacillus aminovorans.</title>
        <authorList>
            <person name="Verma A."/>
            <person name="Pal Y."/>
            <person name="Krishnamurthi S."/>
        </authorList>
    </citation>
    <scope>NUCLEOTIDE SEQUENCE [LARGE SCALE GENOMIC DNA]</scope>
    <source>
        <strain evidence="3 4">DSM 4337</strain>
    </source>
</reference>
<dbReference type="AlphaFoldDB" id="A0A177KLN9"/>
<dbReference type="InterPro" id="IPR009057">
    <property type="entry name" value="Homeodomain-like_sf"/>
</dbReference>
<dbReference type="Proteomes" id="UP000077271">
    <property type="component" value="Unassembled WGS sequence"/>
</dbReference>
<dbReference type="GO" id="GO:0003677">
    <property type="term" value="F:DNA binding"/>
    <property type="evidence" value="ECO:0007669"/>
    <property type="project" value="InterPro"/>
</dbReference>
<dbReference type="EMBL" id="LQWZ01000033">
    <property type="protein sequence ID" value="OAH54289.1"/>
    <property type="molecule type" value="Genomic_DNA"/>
</dbReference>
<dbReference type="SUPFAM" id="SSF53697">
    <property type="entry name" value="SIS domain"/>
    <property type="match status" value="1"/>
</dbReference>
<dbReference type="Pfam" id="PF01380">
    <property type="entry name" value="SIS"/>
    <property type="match status" value="1"/>
</dbReference>
<dbReference type="Gene3D" id="1.10.10.10">
    <property type="entry name" value="Winged helix-like DNA-binding domain superfamily/Winged helix DNA-binding domain"/>
    <property type="match status" value="1"/>
</dbReference>
<dbReference type="SUPFAM" id="SSF46689">
    <property type="entry name" value="Homeodomain-like"/>
    <property type="match status" value="1"/>
</dbReference>
<dbReference type="InterPro" id="IPR047640">
    <property type="entry name" value="RpiR-like"/>
</dbReference>
<protein>
    <recommendedName>
        <fullName evidence="5">RpiR family transcriptional regulator</fullName>
    </recommendedName>
</protein>